<evidence type="ECO:0000313" key="1">
    <source>
        <dbReference type="EMBL" id="KAL0565455.1"/>
    </source>
</evidence>
<protein>
    <submittedName>
        <fullName evidence="1">Uncharacterized protein</fullName>
    </submittedName>
</protein>
<dbReference type="Proteomes" id="UP001465976">
    <property type="component" value="Unassembled WGS sequence"/>
</dbReference>
<organism evidence="1 2">
    <name type="scientific">Marasmius crinis-equi</name>
    <dbReference type="NCBI Taxonomy" id="585013"/>
    <lineage>
        <taxon>Eukaryota</taxon>
        <taxon>Fungi</taxon>
        <taxon>Dikarya</taxon>
        <taxon>Basidiomycota</taxon>
        <taxon>Agaricomycotina</taxon>
        <taxon>Agaricomycetes</taxon>
        <taxon>Agaricomycetidae</taxon>
        <taxon>Agaricales</taxon>
        <taxon>Marasmiineae</taxon>
        <taxon>Marasmiaceae</taxon>
        <taxon>Marasmius</taxon>
    </lineage>
</organism>
<name>A0ABR3ERC2_9AGAR</name>
<gene>
    <name evidence="1" type="ORF">V5O48_016568</name>
</gene>
<evidence type="ECO:0000313" key="2">
    <source>
        <dbReference type="Proteomes" id="UP001465976"/>
    </source>
</evidence>
<comment type="caution">
    <text evidence="1">The sequence shown here is derived from an EMBL/GenBank/DDBJ whole genome shotgun (WGS) entry which is preliminary data.</text>
</comment>
<proteinExistence type="predicted"/>
<reference evidence="1 2" key="1">
    <citation type="submission" date="2024-02" db="EMBL/GenBank/DDBJ databases">
        <title>A draft genome for the cacao thread blight pathogen Marasmius crinis-equi.</title>
        <authorList>
            <person name="Cohen S.P."/>
            <person name="Baruah I.K."/>
            <person name="Amoako-Attah I."/>
            <person name="Bukari Y."/>
            <person name="Meinhardt L.W."/>
            <person name="Bailey B.A."/>
        </authorList>
    </citation>
    <scope>NUCLEOTIDE SEQUENCE [LARGE SCALE GENOMIC DNA]</scope>
    <source>
        <strain evidence="1 2">GH-76</strain>
    </source>
</reference>
<keyword evidence="2" id="KW-1185">Reference proteome</keyword>
<sequence>MRSRPFLPERPFWFRLNAKGTEGKRHRELKKDASEASKDGFRCLCEVFLRLEQLGSSSSTPRPVLAASPFQLPSTSGFAGTTRYTPKVSHLPSTYFECGWNSVKCLYLSVPYLGARTISLASRRALLQTRPSQAVENAQFVGHIPALLVWRGSWNPTPSSAPVFVLIWFDIRFELEESDRAPARDSDR</sequence>
<dbReference type="EMBL" id="JBAHYK010002253">
    <property type="protein sequence ID" value="KAL0565455.1"/>
    <property type="molecule type" value="Genomic_DNA"/>
</dbReference>
<accession>A0ABR3ERC2</accession>